<evidence type="ECO:0000256" key="3">
    <source>
        <dbReference type="ARBA" id="ARBA00012438"/>
    </source>
</evidence>
<evidence type="ECO:0000256" key="6">
    <source>
        <dbReference type="ARBA" id="ARBA00022679"/>
    </source>
</evidence>
<gene>
    <name evidence="13" type="ORF">HNQ97_001220</name>
</gene>
<dbReference type="InterPro" id="IPR036890">
    <property type="entry name" value="HATPase_C_sf"/>
</dbReference>
<dbReference type="PANTHER" id="PTHR44936:SF9">
    <property type="entry name" value="SENSOR PROTEIN CREC"/>
    <property type="match status" value="1"/>
</dbReference>
<dbReference type="InterPro" id="IPR004358">
    <property type="entry name" value="Sig_transdc_His_kin-like_C"/>
</dbReference>
<comment type="caution">
    <text evidence="13">The sequence shown here is derived from an EMBL/GenBank/DDBJ whole genome shotgun (WGS) entry which is preliminary data.</text>
</comment>
<dbReference type="PANTHER" id="PTHR44936">
    <property type="entry name" value="SENSOR PROTEIN CREC"/>
    <property type="match status" value="1"/>
</dbReference>
<evidence type="ECO:0000313" key="13">
    <source>
        <dbReference type="EMBL" id="MBA9019229.1"/>
    </source>
</evidence>
<keyword evidence="9" id="KW-0843">Virulence</keyword>
<evidence type="ECO:0000256" key="10">
    <source>
        <dbReference type="SAM" id="MobiDB-lite"/>
    </source>
</evidence>
<dbReference type="RefSeq" id="WP_182573659.1">
    <property type="nucleotide sequence ID" value="NZ_JACJHY010000004.1"/>
</dbReference>
<feature type="domain" description="Histidine kinase" evidence="12">
    <location>
        <begin position="270"/>
        <end position="477"/>
    </location>
</feature>
<comment type="subcellular location">
    <subcellularLocation>
        <location evidence="2">Cell membrane</location>
        <topology evidence="2">Multi-pass membrane protein</topology>
    </subcellularLocation>
</comment>
<keyword evidence="11" id="KW-0472">Membrane</keyword>
<name>A0ABR6C2M5_9HYPH</name>
<dbReference type="PRINTS" id="PR00344">
    <property type="entry name" value="BCTRLSENSOR"/>
</dbReference>
<dbReference type="Gene3D" id="1.10.287.130">
    <property type="match status" value="1"/>
</dbReference>
<evidence type="ECO:0000256" key="8">
    <source>
        <dbReference type="ARBA" id="ARBA00023012"/>
    </source>
</evidence>
<dbReference type="SMART" id="SM00387">
    <property type="entry name" value="HATPase_c"/>
    <property type="match status" value="1"/>
</dbReference>
<sequence length="487" mass="52695">MRFFGRLRTIPVSYRVPVLVALLMVAISVVISERVLDRLSRTQESFLDGLAGSYLDGLTAAVLPAVLRGDVWEVFDALDRSRKSYEALSPIEAVVTGADGKVLAATDPTRIPSFSDLPEAYASRYGASTVTFDRESATGFAHRDLVYQGQPVGAIHTAFDASHIFAERREILVTLLVTNGILAAVFAFGGFLLVRRMIEPMRVLEDHMRAAANGVAEPIPSAEFPARGGEVASLFNGYNALVHAERERANFAMQLAEEEKLASLGRLASGMAHEINNPLGGLFNAIDTLKTHGRTPGVRDTSISLIERGLHGIREVVEAALATYRPERSARPLSADDLEDVKVLMKPELRRRRQRLDWQVDWPADAAATIPGGPVRQAVLNLLLNASAATPEGGRIGLKVERTADRLKISVSDEGPGMPRESISMLSDDDPGPAVRVGRGLGLWMARRMVDACGGKATVEPAQSSGSIVTLILPIREEAKHENSRAA</sequence>
<comment type="catalytic activity">
    <reaction evidence="1">
        <text>ATP + protein L-histidine = ADP + protein N-phospho-L-histidine.</text>
        <dbReference type="EC" id="2.7.13.3"/>
    </reaction>
</comment>
<dbReference type="Pfam" id="PF02518">
    <property type="entry name" value="HATPase_c"/>
    <property type="match status" value="1"/>
</dbReference>
<dbReference type="InterPro" id="IPR003594">
    <property type="entry name" value="HATPase_dom"/>
</dbReference>
<dbReference type="EMBL" id="JACJHZ010000004">
    <property type="protein sequence ID" value="MBA9019229.1"/>
    <property type="molecule type" value="Genomic_DNA"/>
</dbReference>
<keyword evidence="8" id="KW-0902">Two-component regulatory system</keyword>
<evidence type="ECO:0000259" key="12">
    <source>
        <dbReference type="PROSITE" id="PS50109"/>
    </source>
</evidence>
<evidence type="ECO:0000256" key="1">
    <source>
        <dbReference type="ARBA" id="ARBA00000085"/>
    </source>
</evidence>
<dbReference type="InterPro" id="IPR005467">
    <property type="entry name" value="His_kinase_dom"/>
</dbReference>
<keyword evidence="11" id="KW-0812">Transmembrane</keyword>
<feature type="transmembrane region" description="Helical" evidence="11">
    <location>
        <begin position="12"/>
        <end position="31"/>
    </location>
</feature>
<dbReference type="InterPro" id="IPR003661">
    <property type="entry name" value="HisK_dim/P_dom"/>
</dbReference>
<accession>A0ABR6C2M5</accession>
<dbReference type="SMART" id="SM00388">
    <property type="entry name" value="HisKA"/>
    <property type="match status" value="1"/>
</dbReference>
<evidence type="ECO:0000313" key="14">
    <source>
        <dbReference type="Proteomes" id="UP000587524"/>
    </source>
</evidence>
<dbReference type="Proteomes" id="UP000587524">
    <property type="component" value="Unassembled WGS sequence"/>
</dbReference>
<keyword evidence="5" id="KW-0597">Phosphoprotein</keyword>
<proteinExistence type="predicted"/>
<dbReference type="EC" id="2.7.13.3" evidence="3"/>
<keyword evidence="7 13" id="KW-0418">Kinase</keyword>
<keyword evidence="11" id="KW-1133">Transmembrane helix</keyword>
<evidence type="ECO:0000256" key="9">
    <source>
        <dbReference type="ARBA" id="ARBA00023026"/>
    </source>
</evidence>
<dbReference type="SUPFAM" id="SSF55874">
    <property type="entry name" value="ATPase domain of HSP90 chaperone/DNA topoisomerase II/histidine kinase"/>
    <property type="match status" value="1"/>
</dbReference>
<dbReference type="CDD" id="cd00082">
    <property type="entry name" value="HisKA"/>
    <property type="match status" value="1"/>
</dbReference>
<evidence type="ECO:0000256" key="5">
    <source>
        <dbReference type="ARBA" id="ARBA00022553"/>
    </source>
</evidence>
<evidence type="ECO:0000256" key="2">
    <source>
        <dbReference type="ARBA" id="ARBA00004651"/>
    </source>
</evidence>
<keyword evidence="14" id="KW-1185">Reference proteome</keyword>
<evidence type="ECO:0000256" key="11">
    <source>
        <dbReference type="SAM" id="Phobius"/>
    </source>
</evidence>
<feature type="region of interest" description="Disordered" evidence="10">
    <location>
        <begin position="412"/>
        <end position="431"/>
    </location>
</feature>
<dbReference type="InterPro" id="IPR050980">
    <property type="entry name" value="2C_sensor_his_kinase"/>
</dbReference>
<keyword evidence="6" id="KW-0808">Transferase</keyword>
<keyword evidence="4" id="KW-1003">Cell membrane</keyword>
<dbReference type="Gene3D" id="3.30.565.10">
    <property type="entry name" value="Histidine kinase-like ATPase, C-terminal domain"/>
    <property type="match status" value="1"/>
</dbReference>
<protein>
    <recommendedName>
        <fullName evidence="3">histidine kinase</fullName>
        <ecNumber evidence="3">2.7.13.3</ecNumber>
    </recommendedName>
</protein>
<feature type="transmembrane region" description="Helical" evidence="11">
    <location>
        <begin position="171"/>
        <end position="194"/>
    </location>
</feature>
<dbReference type="PROSITE" id="PS50109">
    <property type="entry name" value="HIS_KIN"/>
    <property type="match status" value="1"/>
</dbReference>
<organism evidence="13 14">
    <name type="scientific">Aminobacter ciceronei</name>
    <dbReference type="NCBI Taxonomy" id="150723"/>
    <lineage>
        <taxon>Bacteria</taxon>
        <taxon>Pseudomonadati</taxon>
        <taxon>Pseudomonadota</taxon>
        <taxon>Alphaproteobacteria</taxon>
        <taxon>Hyphomicrobiales</taxon>
        <taxon>Phyllobacteriaceae</taxon>
        <taxon>Aminobacter</taxon>
    </lineage>
</organism>
<evidence type="ECO:0000256" key="4">
    <source>
        <dbReference type="ARBA" id="ARBA00022475"/>
    </source>
</evidence>
<dbReference type="SUPFAM" id="SSF47384">
    <property type="entry name" value="Homodimeric domain of signal transducing histidine kinase"/>
    <property type="match status" value="1"/>
</dbReference>
<dbReference type="InterPro" id="IPR036097">
    <property type="entry name" value="HisK_dim/P_sf"/>
</dbReference>
<dbReference type="GO" id="GO:0016301">
    <property type="term" value="F:kinase activity"/>
    <property type="evidence" value="ECO:0007669"/>
    <property type="project" value="UniProtKB-KW"/>
</dbReference>
<evidence type="ECO:0000256" key="7">
    <source>
        <dbReference type="ARBA" id="ARBA00022777"/>
    </source>
</evidence>
<reference evidence="13 14" key="1">
    <citation type="submission" date="2020-08" db="EMBL/GenBank/DDBJ databases">
        <title>Genomic Encyclopedia of Type Strains, Phase IV (KMG-IV): sequencing the most valuable type-strain genomes for metagenomic binning, comparative biology and taxonomic classification.</title>
        <authorList>
            <person name="Goeker M."/>
        </authorList>
    </citation>
    <scope>NUCLEOTIDE SEQUENCE [LARGE SCALE GENOMIC DNA]</scope>
    <source>
        <strain evidence="13 14">DSM 17455</strain>
    </source>
</reference>